<name>M0B305_NATA1</name>
<reference evidence="2 3" key="1">
    <citation type="journal article" date="2014" name="PLoS Genet.">
        <title>Phylogenetically driven sequencing of extremely halophilic archaea reveals strategies for static and dynamic osmo-response.</title>
        <authorList>
            <person name="Becker E.A."/>
            <person name="Seitzer P.M."/>
            <person name="Tritt A."/>
            <person name="Larsen D."/>
            <person name="Krusor M."/>
            <person name="Yao A.I."/>
            <person name="Wu D."/>
            <person name="Madern D."/>
            <person name="Eisen J.A."/>
            <person name="Darling A.E."/>
            <person name="Facciotti M.T."/>
        </authorList>
    </citation>
    <scope>NUCLEOTIDE SEQUENCE [LARGE SCALE GENOMIC DNA]</scope>
    <source>
        <strain evidence="2 3">DSM 12278</strain>
    </source>
</reference>
<gene>
    <name evidence="2" type="ORF">C481_03227</name>
</gene>
<dbReference type="PATRIC" id="fig|29540.5.peg.662"/>
<dbReference type="EMBL" id="AOIO01000010">
    <property type="protein sequence ID" value="ELZ04932.1"/>
    <property type="molecule type" value="Genomic_DNA"/>
</dbReference>
<keyword evidence="3" id="KW-1185">Reference proteome</keyword>
<evidence type="ECO:0000256" key="1">
    <source>
        <dbReference type="SAM" id="MobiDB-lite"/>
    </source>
</evidence>
<organism evidence="2 3">
    <name type="scientific">Natrialba asiatica (strain ATCC 700177 / DSM 12278 / JCM 9576 / FERM P-10747 / NBRC 102637 / 172P1)</name>
    <dbReference type="NCBI Taxonomy" id="29540"/>
    <lineage>
        <taxon>Archaea</taxon>
        <taxon>Methanobacteriati</taxon>
        <taxon>Methanobacteriota</taxon>
        <taxon>Stenosarchaea group</taxon>
        <taxon>Halobacteria</taxon>
        <taxon>Halobacteriales</taxon>
        <taxon>Natrialbaceae</taxon>
        <taxon>Natrialba</taxon>
    </lineage>
</organism>
<accession>M0B305</accession>
<feature type="region of interest" description="Disordered" evidence="1">
    <location>
        <begin position="42"/>
        <end position="65"/>
    </location>
</feature>
<dbReference type="Proteomes" id="UP000011554">
    <property type="component" value="Unassembled WGS sequence"/>
</dbReference>
<comment type="caution">
    <text evidence="2">The sequence shown here is derived from an EMBL/GenBank/DDBJ whole genome shotgun (WGS) entry which is preliminary data.</text>
</comment>
<feature type="compositionally biased region" description="Low complexity" evidence="1">
    <location>
        <begin position="44"/>
        <end position="65"/>
    </location>
</feature>
<evidence type="ECO:0000313" key="2">
    <source>
        <dbReference type="EMBL" id="ELZ04932.1"/>
    </source>
</evidence>
<evidence type="ECO:0000313" key="3">
    <source>
        <dbReference type="Proteomes" id="UP000011554"/>
    </source>
</evidence>
<sequence>MDDLNDDSYSDLVSGSGGTIMTHNRRQVIGAAAIGMGTFAGCTNLDPSASDPNSSSSPNSPIMSVSDTRVAHKEGKVGVFVTLQEEAPDEAGSVKVRANLFDGEGVPFKERIKEFDVGGNSEANVSIWFEDLTDEEKEKVDGAKAEAVA</sequence>
<dbReference type="AlphaFoldDB" id="M0B305"/>
<protein>
    <submittedName>
        <fullName evidence="2">Uncharacterized protein</fullName>
    </submittedName>
</protein>
<dbReference type="STRING" id="29540.C481_03227"/>
<proteinExistence type="predicted"/>